<dbReference type="KEGG" id="dde:Dde_3493"/>
<dbReference type="STRING" id="207559.Dde_3493"/>
<keyword evidence="2" id="KW-1185">Reference proteome</keyword>
<dbReference type="Proteomes" id="UP000002710">
    <property type="component" value="Chromosome"/>
</dbReference>
<sequence length="108" mass="11660">MKLLIAYIRPEKLSTVKKALYARGIYAMSVTNALGSGQQKGFTETYRGIVTEVNLLKKVRIEVGVPADKAEDALAALQTGAHTGREGDGIIFVQDVARTVRVRTGEAP</sequence>
<dbReference type="InterPro" id="IPR015867">
    <property type="entry name" value="N-reg_PII/ATP_PRibTrfase_C"/>
</dbReference>
<dbReference type="AlphaFoldDB" id="Q30VL0"/>
<protein>
    <submittedName>
        <fullName evidence="1">Nitrogen regulatory protein P-II</fullName>
    </submittedName>
</protein>
<accession>Q30VL0</accession>
<name>Q30VL0_OLEA2</name>
<dbReference type="InterPro" id="IPR011322">
    <property type="entry name" value="N-reg_PII-like_a/b"/>
</dbReference>
<dbReference type="PANTHER" id="PTHR30115">
    <property type="entry name" value="NITROGEN REGULATORY PROTEIN P-II"/>
    <property type="match status" value="1"/>
</dbReference>
<dbReference type="GO" id="GO:0005524">
    <property type="term" value="F:ATP binding"/>
    <property type="evidence" value="ECO:0007669"/>
    <property type="project" value="TreeGrafter"/>
</dbReference>
<dbReference type="Gene3D" id="3.30.70.120">
    <property type="match status" value="1"/>
</dbReference>
<dbReference type="HOGENOM" id="CLU_082268_0_0_7"/>
<evidence type="ECO:0000313" key="1">
    <source>
        <dbReference type="EMBL" id="ABB40286.1"/>
    </source>
</evidence>
<proteinExistence type="predicted"/>
<dbReference type="SUPFAM" id="SSF54913">
    <property type="entry name" value="GlnB-like"/>
    <property type="match status" value="1"/>
</dbReference>
<dbReference type="SMART" id="SM00938">
    <property type="entry name" value="P-II"/>
    <property type="match status" value="1"/>
</dbReference>
<dbReference type="Pfam" id="PF00543">
    <property type="entry name" value="P-II"/>
    <property type="match status" value="1"/>
</dbReference>
<dbReference type="InterPro" id="IPR002187">
    <property type="entry name" value="N-reg_PII"/>
</dbReference>
<dbReference type="GO" id="GO:0006808">
    <property type="term" value="P:regulation of nitrogen utilization"/>
    <property type="evidence" value="ECO:0007669"/>
    <property type="project" value="InterPro"/>
</dbReference>
<dbReference type="GO" id="GO:0005829">
    <property type="term" value="C:cytosol"/>
    <property type="evidence" value="ECO:0007669"/>
    <property type="project" value="TreeGrafter"/>
</dbReference>
<dbReference type="RefSeq" id="WP_011369189.1">
    <property type="nucleotide sequence ID" value="NC_007519.1"/>
</dbReference>
<reference evidence="1 2" key="1">
    <citation type="journal article" date="2011" name="J. Bacteriol.">
        <title>Complete genome sequence and updated annotation of Desulfovibrio alaskensis G20.</title>
        <authorList>
            <person name="Hauser L.J."/>
            <person name="Land M.L."/>
            <person name="Brown S.D."/>
            <person name="Larimer F."/>
            <person name="Keller K.L."/>
            <person name="Rapp-Giles B.J."/>
            <person name="Price M.N."/>
            <person name="Lin M."/>
            <person name="Bruce D.C."/>
            <person name="Detter J.C."/>
            <person name="Tapia R."/>
            <person name="Han C.S."/>
            <person name="Goodwin L.A."/>
            <person name="Cheng J.F."/>
            <person name="Pitluck S."/>
            <person name="Copeland A."/>
            <person name="Lucas S."/>
            <person name="Nolan M."/>
            <person name="Lapidus A.L."/>
            <person name="Palumbo A.V."/>
            <person name="Wall J.D."/>
        </authorList>
    </citation>
    <scope>NUCLEOTIDE SEQUENCE [LARGE SCALE GENOMIC DNA]</scope>
    <source>
        <strain evidence="2">ATCC BAA 1058 / DSM 17464 / G20</strain>
    </source>
</reference>
<dbReference type="eggNOG" id="COG0347">
    <property type="taxonomic scope" value="Bacteria"/>
</dbReference>
<dbReference type="GO" id="GO:0030234">
    <property type="term" value="F:enzyme regulator activity"/>
    <property type="evidence" value="ECO:0007669"/>
    <property type="project" value="InterPro"/>
</dbReference>
<dbReference type="PROSITE" id="PS51343">
    <property type="entry name" value="PII_GLNB_DOM"/>
    <property type="match status" value="1"/>
</dbReference>
<gene>
    <name evidence="1" type="ordered locus">Dde_3493</name>
</gene>
<evidence type="ECO:0000313" key="2">
    <source>
        <dbReference type="Proteomes" id="UP000002710"/>
    </source>
</evidence>
<dbReference type="PANTHER" id="PTHR30115:SF18">
    <property type="entry name" value="NITROGEN REGULATORY PROTEIN P-II"/>
    <property type="match status" value="1"/>
</dbReference>
<dbReference type="PRINTS" id="PR00340">
    <property type="entry name" value="PIIGLNB"/>
</dbReference>
<organism evidence="1 2">
    <name type="scientific">Oleidesulfovibrio alaskensis (strain ATCC BAA-1058 / DSM 17464 / G20)</name>
    <name type="common">Desulfovibrio alaskensis</name>
    <dbReference type="NCBI Taxonomy" id="207559"/>
    <lineage>
        <taxon>Bacteria</taxon>
        <taxon>Pseudomonadati</taxon>
        <taxon>Thermodesulfobacteriota</taxon>
        <taxon>Desulfovibrionia</taxon>
        <taxon>Desulfovibrionales</taxon>
        <taxon>Desulfovibrionaceae</taxon>
        <taxon>Oleidesulfovibrio</taxon>
    </lineage>
</organism>
<dbReference type="EMBL" id="CP000112">
    <property type="protein sequence ID" value="ABB40286.1"/>
    <property type="molecule type" value="Genomic_DNA"/>
</dbReference>